<keyword evidence="2" id="KW-1185">Reference proteome</keyword>
<evidence type="ECO:0000313" key="2">
    <source>
        <dbReference type="Proteomes" id="UP001060215"/>
    </source>
</evidence>
<dbReference type="EMBL" id="CM045764">
    <property type="protein sequence ID" value="KAI8006132.1"/>
    <property type="molecule type" value="Genomic_DNA"/>
</dbReference>
<comment type="caution">
    <text evidence="1">The sequence shown here is derived from an EMBL/GenBank/DDBJ whole genome shotgun (WGS) entry which is preliminary data.</text>
</comment>
<proteinExistence type="predicted"/>
<name>A0ACC0H0A5_9ERIC</name>
<gene>
    <name evidence="1" type="ORF">LOK49_LG07G00661</name>
</gene>
<evidence type="ECO:0000313" key="1">
    <source>
        <dbReference type="EMBL" id="KAI8006132.1"/>
    </source>
</evidence>
<accession>A0ACC0H0A5</accession>
<reference evidence="1 2" key="1">
    <citation type="journal article" date="2022" name="Plant J.">
        <title>Chromosome-level genome of Camellia lanceoleosa provides a valuable resource for understanding genome evolution and self-incompatibility.</title>
        <authorList>
            <person name="Gong W."/>
            <person name="Xiao S."/>
            <person name="Wang L."/>
            <person name="Liao Z."/>
            <person name="Chang Y."/>
            <person name="Mo W."/>
            <person name="Hu G."/>
            <person name="Li W."/>
            <person name="Zhao G."/>
            <person name="Zhu H."/>
            <person name="Hu X."/>
            <person name="Ji K."/>
            <person name="Xiang X."/>
            <person name="Song Q."/>
            <person name="Yuan D."/>
            <person name="Jin S."/>
            <person name="Zhang L."/>
        </authorList>
    </citation>
    <scope>NUCLEOTIDE SEQUENCE [LARGE SCALE GENOMIC DNA]</scope>
    <source>
        <strain evidence="1">SQ_2022a</strain>
    </source>
</reference>
<protein>
    <submittedName>
        <fullName evidence="1">Ankyrin repeat-containing protein BDA1</fullName>
    </submittedName>
</protein>
<dbReference type="Proteomes" id="UP001060215">
    <property type="component" value="Chromosome 7"/>
</dbReference>
<sequence length="602" mass="66866">MDALIASYGDTSSDSDSGSDYLPPSASNSNSNPKALNPLPPPPLDLLTAPNSLGTLAQLQSGQSNRIRSFPHVEGNYALHVYIPVHIPSRPMKELTLFLKKVSSLVPGLNAIDADVPTQYALQYWIDFSKLVVFVNDDHTRSFISIEVITGGLAEITKQIQAVNEVYKLHNLPEFYEDPRPHISIAWALGDISDILKRVVEEDVKRCTMAGGYVQKRLFTCKFNGIDYFSTCSRTLERPQNCDSMAHFEPLMRNLDVFEASDNRLHLACEAGHLEIVNNVINKNSNLCTVKDNNGLIPLHIAAMKGKVEIVKLLVDACPESVKEATAMGETCLHLAVLHNKVKVFQYLVKWLEERIDNGDLINRKGRGGNTVLHLATSRKQLQTLKILLDNQSLNKMVEVNAKNSGGFTPLDILDVLTYSRKINMEISKILRQAGAMRACDIADQSINCGDDNYSQSPPHMSTIESILKFRRETYNAILLVTATLLTTITFLGGFYNPNGTLQLKKHESILTRLFILFNSTGFISSGALVIFHLHEFPLKPWPQISVLAMFGAYMCSIMTVSPNEAWAMLWLAIPFLLLAAGGKFCGLGRQRPYAGCRDRDA</sequence>
<organism evidence="1 2">
    <name type="scientific">Camellia lanceoleosa</name>
    <dbReference type="NCBI Taxonomy" id="1840588"/>
    <lineage>
        <taxon>Eukaryota</taxon>
        <taxon>Viridiplantae</taxon>
        <taxon>Streptophyta</taxon>
        <taxon>Embryophyta</taxon>
        <taxon>Tracheophyta</taxon>
        <taxon>Spermatophyta</taxon>
        <taxon>Magnoliopsida</taxon>
        <taxon>eudicotyledons</taxon>
        <taxon>Gunneridae</taxon>
        <taxon>Pentapetalae</taxon>
        <taxon>asterids</taxon>
        <taxon>Ericales</taxon>
        <taxon>Theaceae</taxon>
        <taxon>Camellia</taxon>
    </lineage>
</organism>